<evidence type="ECO:0000313" key="2">
    <source>
        <dbReference type="EMBL" id="SDD96396.1"/>
    </source>
</evidence>
<dbReference type="STRING" id="1391627.SAMN05216464_103178"/>
<name>A0A1G6Z3K2_9SPHI</name>
<reference evidence="2 3" key="1">
    <citation type="submission" date="2016-10" db="EMBL/GenBank/DDBJ databases">
        <authorList>
            <person name="de Groot N.N."/>
        </authorList>
    </citation>
    <scope>NUCLEOTIDE SEQUENCE [LARGE SCALE GENOMIC DNA]</scope>
    <source>
        <strain evidence="2 3">47C3B</strain>
    </source>
</reference>
<dbReference type="OrthoDB" id="9808813at2"/>
<dbReference type="Proteomes" id="UP000199072">
    <property type="component" value="Unassembled WGS sequence"/>
</dbReference>
<proteinExistence type="predicted"/>
<protein>
    <submittedName>
        <fullName evidence="2">DNA polymerase V</fullName>
    </submittedName>
</protein>
<dbReference type="InterPro" id="IPR025188">
    <property type="entry name" value="DUF4113"/>
</dbReference>
<accession>A0A1G6Z3K2</accession>
<evidence type="ECO:0000313" key="3">
    <source>
        <dbReference type="Proteomes" id="UP000199072"/>
    </source>
</evidence>
<feature type="domain" description="DUF4113" evidence="1">
    <location>
        <begin position="1"/>
        <end position="45"/>
    </location>
</feature>
<dbReference type="AlphaFoldDB" id="A0A1G6Z3K2"/>
<gene>
    <name evidence="2" type="ORF">SAMN05216464_103178</name>
</gene>
<dbReference type="Pfam" id="PF13438">
    <property type="entry name" value="DUF4113"/>
    <property type="match status" value="1"/>
</dbReference>
<dbReference type="EMBL" id="FNAI01000003">
    <property type="protein sequence ID" value="SDD96396.1"/>
    <property type="molecule type" value="Genomic_DNA"/>
</dbReference>
<organism evidence="2 3">
    <name type="scientific">Mucilaginibacter pineti</name>
    <dbReference type="NCBI Taxonomy" id="1391627"/>
    <lineage>
        <taxon>Bacteria</taxon>
        <taxon>Pseudomonadati</taxon>
        <taxon>Bacteroidota</taxon>
        <taxon>Sphingobacteriia</taxon>
        <taxon>Sphingobacteriales</taxon>
        <taxon>Sphingobacteriaceae</taxon>
        <taxon>Mucilaginibacter</taxon>
    </lineage>
</organism>
<dbReference type="RefSeq" id="WP_091147964.1">
    <property type="nucleotide sequence ID" value="NZ_FNAI01000003.1"/>
</dbReference>
<sequence>MDDINARYGRGALRVAAEGYDKAWKMKQEFLSKQYTISWQDIIVAR</sequence>
<evidence type="ECO:0000259" key="1">
    <source>
        <dbReference type="Pfam" id="PF13438"/>
    </source>
</evidence>
<keyword evidence="3" id="KW-1185">Reference proteome</keyword>